<organism evidence="5 6">
    <name type="scientific">Petrolisthes cinctipes</name>
    <name type="common">Flat porcelain crab</name>
    <dbReference type="NCBI Taxonomy" id="88211"/>
    <lineage>
        <taxon>Eukaryota</taxon>
        <taxon>Metazoa</taxon>
        <taxon>Ecdysozoa</taxon>
        <taxon>Arthropoda</taxon>
        <taxon>Crustacea</taxon>
        <taxon>Multicrustacea</taxon>
        <taxon>Malacostraca</taxon>
        <taxon>Eumalacostraca</taxon>
        <taxon>Eucarida</taxon>
        <taxon>Decapoda</taxon>
        <taxon>Pleocyemata</taxon>
        <taxon>Anomura</taxon>
        <taxon>Galatheoidea</taxon>
        <taxon>Porcellanidae</taxon>
        <taxon>Petrolisthes</taxon>
    </lineage>
</organism>
<gene>
    <name evidence="5" type="ORF">Pcinc_019633</name>
</gene>
<feature type="compositionally biased region" description="Polar residues" evidence="3">
    <location>
        <begin position="79"/>
        <end position="92"/>
    </location>
</feature>
<feature type="compositionally biased region" description="Polar residues" evidence="3">
    <location>
        <begin position="168"/>
        <end position="187"/>
    </location>
</feature>
<dbReference type="InterPro" id="IPR039147">
    <property type="entry name" value="ASB17"/>
</dbReference>
<dbReference type="PANTHER" id="PTHR20966:SF2">
    <property type="entry name" value="ANKYRIN REPEAT AND SOCS BOX PROTEIN 17"/>
    <property type="match status" value="1"/>
</dbReference>
<keyword evidence="1" id="KW-0833">Ubl conjugation pathway</keyword>
<feature type="region of interest" description="Disordered" evidence="3">
    <location>
        <begin position="559"/>
        <end position="734"/>
    </location>
</feature>
<evidence type="ECO:0000256" key="2">
    <source>
        <dbReference type="ARBA" id="ARBA00023043"/>
    </source>
</evidence>
<feature type="region of interest" description="Disordered" evidence="3">
    <location>
        <begin position="1"/>
        <end position="121"/>
    </location>
</feature>
<feature type="compositionally biased region" description="Low complexity" evidence="3">
    <location>
        <begin position="49"/>
        <end position="67"/>
    </location>
</feature>
<accession>A0AAE1KHH0</accession>
<feature type="compositionally biased region" description="Basic and acidic residues" evidence="3">
    <location>
        <begin position="396"/>
        <end position="424"/>
    </location>
</feature>
<feature type="compositionally biased region" description="Gly residues" evidence="3">
    <location>
        <begin position="648"/>
        <end position="683"/>
    </location>
</feature>
<dbReference type="InterPro" id="IPR011049">
    <property type="entry name" value="Serralysin-like_metalloprot_C"/>
</dbReference>
<feature type="compositionally biased region" description="Basic and acidic residues" evidence="3">
    <location>
        <begin position="692"/>
        <end position="702"/>
    </location>
</feature>
<feature type="compositionally biased region" description="Basic and acidic residues" evidence="3">
    <location>
        <begin position="431"/>
        <end position="472"/>
    </location>
</feature>
<evidence type="ECO:0000313" key="5">
    <source>
        <dbReference type="EMBL" id="KAK3875496.1"/>
    </source>
</evidence>
<proteinExistence type="predicted"/>
<dbReference type="PANTHER" id="PTHR20966">
    <property type="entry name" value="ANKYRIN REPEAT AND SOCS BOX PROTEIN 17"/>
    <property type="match status" value="1"/>
</dbReference>
<evidence type="ECO:0000313" key="6">
    <source>
        <dbReference type="Proteomes" id="UP001286313"/>
    </source>
</evidence>
<feature type="region of interest" description="Disordered" evidence="3">
    <location>
        <begin position="374"/>
        <end position="535"/>
    </location>
</feature>
<feature type="compositionally biased region" description="Acidic residues" evidence="3">
    <location>
        <begin position="703"/>
        <end position="731"/>
    </location>
</feature>
<evidence type="ECO:0000256" key="1">
    <source>
        <dbReference type="ARBA" id="ARBA00022786"/>
    </source>
</evidence>
<protein>
    <recommendedName>
        <fullName evidence="4">SOCS box domain-containing protein</fullName>
    </recommendedName>
</protein>
<dbReference type="AlphaFoldDB" id="A0AAE1KHH0"/>
<feature type="compositionally biased region" description="Basic and acidic residues" evidence="3">
    <location>
        <begin position="559"/>
        <end position="647"/>
    </location>
</feature>
<dbReference type="EMBL" id="JAWQEG010001958">
    <property type="protein sequence ID" value="KAK3875496.1"/>
    <property type="molecule type" value="Genomic_DNA"/>
</dbReference>
<keyword evidence="2" id="KW-0040">ANK repeat</keyword>
<dbReference type="SMART" id="SM00969">
    <property type="entry name" value="SOCS_box"/>
    <property type="match status" value="1"/>
</dbReference>
<dbReference type="Proteomes" id="UP001286313">
    <property type="component" value="Unassembled WGS sequence"/>
</dbReference>
<name>A0AAE1KHH0_PETCI</name>
<feature type="region of interest" description="Disordered" evidence="3">
    <location>
        <begin position="161"/>
        <end position="196"/>
    </location>
</feature>
<feature type="compositionally biased region" description="Basic and acidic residues" evidence="3">
    <location>
        <begin position="483"/>
        <end position="535"/>
    </location>
</feature>
<feature type="region of interest" description="Disordered" evidence="3">
    <location>
        <begin position="290"/>
        <end position="333"/>
    </location>
</feature>
<feature type="region of interest" description="Disordered" evidence="3">
    <location>
        <begin position="209"/>
        <end position="263"/>
    </location>
</feature>
<evidence type="ECO:0000259" key="4">
    <source>
        <dbReference type="SMART" id="SM00969"/>
    </source>
</evidence>
<feature type="compositionally biased region" description="Acidic residues" evidence="3">
    <location>
        <begin position="378"/>
        <end position="395"/>
    </location>
</feature>
<sequence>MQHDATPSRGGPLRRSRETEPTREAAPRPNASSAGGSREPRGPSIQPGTSRVPTRTTAASRPAAPRVDSGKIKRDSGTPCGSNTSTSGNQTLVPGGSSASRGVAASSRGLTTRSRSIARGSSIKALGPVTVPRGASTVTRGPSTVTRGACTVVHGSSTLARGACTTPRGPSTVTRGRSTLARGSTAVTRGGSPRTRGTLAARGTSLVPRGARVTPRGGGHMARGSNVVPRGPTAARGPRGLSRGPRAVPRGVTVPRGSSLPCGSALSGSIQQALIEKFWIALMVYDTSSSQTTVPGSEGGDETEGASGSSDGDSSESETETTKSESSCDSEVSLGDTAGSWALTNRLDLFSVVADRRRKKRVCFVEEVEEIGRGFLDEEKEDEERKEETEIEEGEGVGKVEERDETEKEGVGKVEERDETKNEEGEGVGKAQEREEVRKIEEREESEKEEREGLLGKVEEWQEGEMKTKGEETNLFGDGAGQNEERETTEQKRSEGTEKKEERDTGVHDREEKQGMGENEAKEIEDERRQDKKQEMANEEIIIINTDLDTNDDIYANKIKDKGRQIEGTSEEDKYKPKEEMREVAIRDRKAKENGQKVKKEKDERIETRETCEREKNGVRDRDDTSGHGCRKSENEVYVNKDVEMNKDGGGGGGGGELNGDGGGGGGGELNGDGGGGGGGGELNGDDGGEDDVNRGGGKGEDGDGGEDENKVEEDEENGGEDGDGEDDEDGVGGVDNKCLEECLKIAILDVVRELPEGWLLVRENIGELVSSVASLVEVQPRLLPALSAALTALLSTHSRHPCDKGSITVLHNAHMLLYVALKLSCTLHCPPHPTHNTNTNNNNNTHKLIIKALQEILTCEGSFDRLMVVVLLGGAAPGRGCGWYYEVEDESEKIRDLTFILDHIRLLPQCRVSEVVSAPLWWCGSSPVVVAALADSPGVLLTLLQYGAGGSHLHHNHYSKCCTNGVYLAITYLLRRLEGQLCQPYQMHSPHDTNTKTHTDLLTLAGHTNTSTCLRYLLRAVPRVPAKLLRDQLLSSDPATLLPRPCCLDPPFLTHLARAATREMLRGRDMLPHVIPSLALPPTLRDYLNLLVD</sequence>
<evidence type="ECO:0000256" key="3">
    <source>
        <dbReference type="SAM" id="MobiDB-lite"/>
    </source>
</evidence>
<feature type="compositionally biased region" description="Basic and acidic residues" evidence="3">
    <location>
        <begin position="15"/>
        <end position="26"/>
    </location>
</feature>
<feature type="domain" description="SOCS box" evidence="4">
    <location>
        <begin position="1051"/>
        <end position="1092"/>
    </location>
</feature>
<dbReference type="SUPFAM" id="SSF101967">
    <property type="entry name" value="Adhesin YadA, collagen-binding domain"/>
    <property type="match status" value="1"/>
</dbReference>
<feature type="compositionally biased region" description="Low complexity" evidence="3">
    <location>
        <begin position="95"/>
        <end position="109"/>
    </location>
</feature>
<comment type="caution">
    <text evidence="5">The sequence shown here is derived from an EMBL/GenBank/DDBJ whole genome shotgun (WGS) entry which is preliminary data.</text>
</comment>
<dbReference type="Pfam" id="PF07525">
    <property type="entry name" value="SOCS_box"/>
    <property type="match status" value="1"/>
</dbReference>
<dbReference type="InterPro" id="IPR001496">
    <property type="entry name" value="SOCS_box"/>
</dbReference>
<keyword evidence="6" id="KW-1185">Reference proteome</keyword>
<reference evidence="5" key="1">
    <citation type="submission" date="2023-10" db="EMBL/GenBank/DDBJ databases">
        <title>Genome assemblies of two species of porcelain crab, Petrolisthes cinctipes and Petrolisthes manimaculis (Anomura: Porcellanidae).</title>
        <authorList>
            <person name="Angst P."/>
        </authorList>
    </citation>
    <scope>NUCLEOTIDE SEQUENCE</scope>
    <source>
        <strain evidence="5">PB745_01</strain>
        <tissue evidence="5">Gill</tissue>
    </source>
</reference>